<dbReference type="AlphaFoldDB" id="A0A4P8IJU9"/>
<dbReference type="Proteomes" id="UP000298653">
    <property type="component" value="Chromosome"/>
</dbReference>
<dbReference type="RefSeq" id="WP_137329521.1">
    <property type="nucleotide sequence ID" value="NZ_CP040058.1"/>
</dbReference>
<dbReference type="Pfam" id="PF18980">
    <property type="entry name" value="DUF5716_C"/>
    <property type="match status" value="1"/>
</dbReference>
<dbReference type="EMBL" id="CP040058">
    <property type="protein sequence ID" value="QCP36264.1"/>
    <property type="molecule type" value="Genomic_DNA"/>
</dbReference>
<evidence type="ECO:0000313" key="2">
    <source>
        <dbReference type="EMBL" id="QCP36264.1"/>
    </source>
</evidence>
<gene>
    <name evidence="2" type="ORF">AR1Y2_2810</name>
</gene>
<sequence>MKIGIQIEQGMIYQCSVVDGQVVEEEPARLSGDWTDYVRTEAGRHPDTANLYLGIILETAEEDITSKAAELRKELGVTEDQLKLFTKEEAFLGLARERQEQLKQGAVGLFDYSLQGQLYYYMVKKQDGQMLVEREDYSAFMRNTRLPHQKDMAFENAAMQAMAAEVTSLVYLCGQGFDSGWLKNAATKLCAGRRVFMGNHVYATGAIYLLGRKNVADIDSAVILTDTVMMYQVGIMAWNHGKEEFLPLVKGGRPWFESRGSVTVLIDAAASVPVEIKPLFPGKGDRMRFLVPLKGLVKREGRATKLKIEAECIGETKCRVKITDLGFGTLFPPTYQVFQQVLSWERRGQP</sequence>
<name>A0A4P8IJU9_9FIRM</name>
<accession>A0A4P8IJU9</accession>
<evidence type="ECO:0000313" key="3">
    <source>
        <dbReference type="Proteomes" id="UP000298653"/>
    </source>
</evidence>
<dbReference type="InterPro" id="IPR043770">
    <property type="entry name" value="DUF5716_C"/>
</dbReference>
<reference evidence="2 3" key="1">
    <citation type="submission" date="2019-05" db="EMBL/GenBank/DDBJ databases">
        <title>Complete genome sequencing of Anaerostipes rhamnosivorans.</title>
        <authorList>
            <person name="Bui T.P.N."/>
            <person name="de Vos W.M."/>
        </authorList>
    </citation>
    <scope>NUCLEOTIDE SEQUENCE [LARGE SCALE GENOMIC DNA]</scope>
    <source>
        <strain evidence="2 3">1y2</strain>
    </source>
</reference>
<protein>
    <recommendedName>
        <fullName evidence="1">DUF5716 domain-containing protein</fullName>
    </recommendedName>
</protein>
<proteinExistence type="predicted"/>
<keyword evidence="3" id="KW-1185">Reference proteome</keyword>
<dbReference type="KEGG" id="arf:AR1Y2_2810"/>
<dbReference type="OrthoDB" id="1918132at2"/>
<organism evidence="2 3">
    <name type="scientific">Anaerostipes rhamnosivorans</name>
    <dbReference type="NCBI Taxonomy" id="1229621"/>
    <lineage>
        <taxon>Bacteria</taxon>
        <taxon>Bacillati</taxon>
        <taxon>Bacillota</taxon>
        <taxon>Clostridia</taxon>
        <taxon>Lachnospirales</taxon>
        <taxon>Lachnospiraceae</taxon>
        <taxon>Anaerostipes</taxon>
    </lineage>
</organism>
<feature type="domain" description="DUF5716" evidence="1">
    <location>
        <begin position="54"/>
        <end position="344"/>
    </location>
</feature>
<evidence type="ECO:0000259" key="1">
    <source>
        <dbReference type="Pfam" id="PF18980"/>
    </source>
</evidence>